<dbReference type="AlphaFoldDB" id="U9USR2"/>
<accession>U9USR2</accession>
<name>U9USR2_RHIID</name>
<evidence type="ECO:0000313" key="1">
    <source>
        <dbReference type="EMBL" id="ESA23459.1"/>
    </source>
</evidence>
<gene>
    <name evidence="1" type="ORF">GLOINDRAFT_90922</name>
</gene>
<protein>
    <submittedName>
        <fullName evidence="1">Uncharacterized protein</fullName>
    </submittedName>
</protein>
<dbReference type="EMBL" id="KI274758">
    <property type="protein sequence ID" value="ESA23459.1"/>
    <property type="molecule type" value="Genomic_DNA"/>
</dbReference>
<dbReference type="HOGENOM" id="CLU_1964873_0_0_1"/>
<reference evidence="1" key="1">
    <citation type="submission" date="2013-07" db="EMBL/GenBank/DDBJ databases">
        <title>The genome of an arbuscular mycorrhizal fungus provides insights into the evolution of the oldest plant symbiosis.</title>
        <authorList>
            <consortium name="DOE Joint Genome Institute"/>
            <person name="Tisserant E."/>
            <person name="Malbreil M."/>
            <person name="Kuo A."/>
            <person name="Kohler A."/>
            <person name="Symeonidi A."/>
            <person name="Balestrini R."/>
            <person name="Charron P."/>
            <person name="Duensing N."/>
            <person name="Frei-dit-Frey N."/>
            <person name="Gianinazzi-Pearson V."/>
            <person name="Gilbert B."/>
            <person name="Handa Y."/>
            <person name="Hijri M."/>
            <person name="Kaul R."/>
            <person name="Kawaguchi M."/>
            <person name="Krajinski F."/>
            <person name="Lammers P."/>
            <person name="Lapierre D."/>
            <person name="Masclaux F.G."/>
            <person name="Murat C."/>
            <person name="Morin E."/>
            <person name="Ndikumana S."/>
            <person name="Pagni M."/>
            <person name="Petitpierre D."/>
            <person name="Requena N."/>
            <person name="Rosikiewicz P."/>
            <person name="Riley R."/>
            <person name="Saito K."/>
            <person name="San Clemente H."/>
            <person name="Shapiro H."/>
            <person name="van Tuinen D."/>
            <person name="Becard G."/>
            <person name="Bonfante P."/>
            <person name="Paszkowski U."/>
            <person name="Shachar-Hill Y."/>
            <person name="Young J.P."/>
            <person name="Sanders I.R."/>
            <person name="Henrissat B."/>
            <person name="Rensing S.A."/>
            <person name="Grigoriev I.V."/>
            <person name="Corradi N."/>
            <person name="Roux C."/>
            <person name="Martin F."/>
        </authorList>
    </citation>
    <scope>NUCLEOTIDE SEQUENCE</scope>
    <source>
        <strain evidence="1">DAOM 197198</strain>
    </source>
</reference>
<organism evidence="1">
    <name type="scientific">Rhizophagus irregularis (strain DAOM 181602 / DAOM 197198 / MUCL 43194)</name>
    <name type="common">Arbuscular mycorrhizal fungus</name>
    <name type="synonym">Glomus intraradices</name>
    <dbReference type="NCBI Taxonomy" id="747089"/>
    <lineage>
        <taxon>Eukaryota</taxon>
        <taxon>Fungi</taxon>
        <taxon>Fungi incertae sedis</taxon>
        <taxon>Mucoromycota</taxon>
        <taxon>Glomeromycotina</taxon>
        <taxon>Glomeromycetes</taxon>
        <taxon>Glomerales</taxon>
        <taxon>Glomeraceae</taxon>
        <taxon>Rhizophagus</taxon>
    </lineage>
</organism>
<sequence>LRSELFVKNLFEEKELLPEHKDAKSHREVTCLAVRNSRSDSNTTNIWRHLEKYHPDKDLKLKKAKNDKRKQTELHKQEQQLGIEFEQVQEQLERTLKTEVHGSCAQTPVISDVLVAKVFLPKDITEKV</sequence>
<feature type="non-terminal residue" evidence="1">
    <location>
        <position position="1"/>
    </location>
</feature>
<proteinExistence type="predicted"/>